<dbReference type="InterPro" id="IPR028082">
    <property type="entry name" value="Peripla_BP_I"/>
</dbReference>
<dbReference type="InterPro" id="IPR046335">
    <property type="entry name" value="LacI/GalR-like_sensor"/>
</dbReference>
<comment type="caution">
    <text evidence="5">The sequence shown here is derived from an EMBL/GenBank/DDBJ whole genome shotgun (WGS) entry which is preliminary data.</text>
</comment>
<dbReference type="SUPFAM" id="SSF53822">
    <property type="entry name" value="Periplasmic binding protein-like I"/>
    <property type="match status" value="1"/>
</dbReference>
<keyword evidence="2 5" id="KW-0238">DNA-binding</keyword>
<dbReference type="PROSITE" id="PS00356">
    <property type="entry name" value="HTH_LACI_1"/>
    <property type="match status" value="1"/>
</dbReference>
<accession>A0ABP7HKI8</accession>
<dbReference type="Gene3D" id="3.40.50.2300">
    <property type="match status" value="2"/>
</dbReference>
<dbReference type="InterPro" id="IPR000843">
    <property type="entry name" value="HTH_LacI"/>
</dbReference>
<dbReference type="Pfam" id="PF13377">
    <property type="entry name" value="Peripla_BP_3"/>
    <property type="match status" value="1"/>
</dbReference>
<dbReference type="PANTHER" id="PTHR30146:SF153">
    <property type="entry name" value="LACTOSE OPERON REPRESSOR"/>
    <property type="match status" value="1"/>
</dbReference>
<dbReference type="SMART" id="SM00354">
    <property type="entry name" value="HTH_LACI"/>
    <property type="match status" value="1"/>
</dbReference>
<dbReference type="EMBL" id="BAAAZR010000001">
    <property type="protein sequence ID" value="GAA3794091.1"/>
    <property type="molecule type" value="Genomic_DNA"/>
</dbReference>
<dbReference type="PROSITE" id="PS50932">
    <property type="entry name" value="HTH_LACI_2"/>
    <property type="match status" value="1"/>
</dbReference>
<evidence type="ECO:0000313" key="5">
    <source>
        <dbReference type="EMBL" id="GAA3794091.1"/>
    </source>
</evidence>
<evidence type="ECO:0000259" key="4">
    <source>
        <dbReference type="PROSITE" id="PS50932"/>
    </source>
</evidence>
<proteinExistence type="predicted"/>
<feature type="domain" description="HTH lacI-type" evidence="4">
    <location>
        <begin position="42"/>
        <end position="96"/>
    </location>
</feature>
<evidence type="ECO:0000256" key="1">
    <source>
        <dbReference type="ARBA" id="ARBA00023015"/>
    </source>
</evidence>
<dbReference type="CDD" id="cd01392">
    <property type="entry name" value="HTH_LacI"/>
    <property type="match status" value="1"/>
</dbReference>
<dbReference type="Gene3D" id="1.10.260.40">
    <property type="entry name" value="lambda repressor-like DNA-binding domains"/>
    <property type="match status" value="1"/>
</dbReference>
<dbReference type="Proteomes" id="UP001500888">
    <property type="component" value="Unassembled WGS sequence"/>
</dbReference>
<reference evidence="6" key="1">
    <citation type="journal article" date="2019" name="Int. J. Syst. Evol. Microbiol.">
        <title>The Global Catalogue of Microorganisms (GCM) 10K type strain sequencing project: providing services to taxonomists for standard genome sequencing and annotation.</title>
        <authorList>
            <consortium name="The Broad Institute Genomics Platform"/>
            <consortium name="The Broad Institute Genome Sequencing Center for Infectious Disease"/>
            <person name="Wu L."/>
            <person name="Ma J."/>
        </authorList>
    </citation>
    <scope>NUCLEOTIDE SEQUENCE [LARGE SCALE GENOMIC DNA]</scope>
    <source>
        <strain evidence="6">JCM 16908</strain>
    </source>
</reference>
<keyword evidence="1" id="KW-0805">Transcription regulation</keyword>
<dbReference type="InterPro" id="IPR010982">
    <property type="entry name" value="Lambda_DNA-bd_dom_sf"/>
</dbReference>
<keyword evidence="6" id="KW-1185">Reference proteome</keyword>
<gene>
    <name evidence="5" type="ORF">GCM10022226_11740</name>
</gene>
<evidence type="ECO:0000256" key="2">
    <source>
        <dbReference type="ARBA" id="ARBA00023125"/>
    </source>
</evidence>
<dbReference type="Pfam" id="PF00356">
    <property type="entry name" value="LacI"/>
    <property type="match status" value="1"/>
</dbReference>
<dbReference type="SUPFAM" id="SSF47413">
    <property type="entry name" value="lambda repressor-like DNA-binding domains"/>
    <property type="match status" value="1"/>
</dbReference>
<keyword evidence="3" id="KW-0804">Transcription</keyword>
<organism evidence="5 6">
    <name type="scientific">Sphaerisporangium flaviroseum</name>
    <dbReference type="NCBI Taxonomy" id="509199"/>
    <lineage>
        <taxon>Bacteria</taxon>
        <taxon>Bacillati</taxon>
        <taxon>Actinomycetota</taxon>
        <taxon>Actinomycetes</taxon>
        <taxon>Streptosporangiales</taxon>
        <taxon>Streptosporangiaceae</taxon>
        <taxon>Sphaerisporangium</taxon>
    </lineage>
</organism>
<name>A0ABP7HKI8_9ACTN</name>
<evidence type="ECO:0000256" key="3">
    <source>
        <dbReference type="ARBA" id="ARBA00023163"/>
    </source>
</evidence>
<dbReference type="PANTHER" id="PTHR30146">
    <property type="entry name" value="LACI-RELATED TRANSCRIPTIONAL REPRESSOR"/>
    <property type="match status" value="1"/>
</dbReference>
<dbReference type="PRINTS" id="PR00036">
    <property type="entry name" value="HTHLACI"/>
</dbReference>
<dbReference type="GO" id="GO:0003677">
    <property type="term" value="F:DNA binding"/>
    <property type="evidence" value="ECO:0007669"/>
    <property type="project" value="UniProtKB-KW"/>
</dbReference>
<protein>
    <submittedName>
        <fullName evidence="5">LacI family DNA-binding transcriptional regulator</fullName>
    </submittedName>
</protein>
<evidence type="ECO:0000313" key="6">
    <source>
        <dbReference type="Proteomes" id="UP001500888"/>
    </source>
</evidence>
<sequence>MRLVGGSLGAVSGDATAQNVLVKGFVPYPVRMPDQESRAGRATIRDVAREAGVSLTTVSHALNGKGTASEATRRRVLAVADRLAYRANPMARGLRSGRTGVLALDMRPLDAIGSYLPAGVDYFMRFAGAAAVTALDHGLGLMLVPDLTRADIPQVAHGVDGYVIGDPVREDAVLTRLLDAAVPVVTVGRDPGRPEFADWVGPDDVVETERVLDLLRSRGARHIALLAGTDDNAWNVDSERAYRAWARRHHMPARVLHVPEAAGEDGGRNAARRLLTGKRRRPDAIYCQTGRHAAGVLAEAQRLEVSVPSDLLLAAGSDAQQARLAVPAITALDLAPEETGKAAVELLIARLNGDPTSGPVVVPAQLHVRASTGEG</sequence>